<name>A0A261F7H4_9BIFI</name>
<feature type="transmembrane region" description="Helical" evidence="1">
    <location>
        <begin position="17"/>
        <end position="37"/>
    </location>
</feature>
<protein>
    <submittedName>
        <fullName evidence="2">Uncharacterized protein</fullName>
    </submittedName>
</protein>
<proteinExistence type="predicted"/>
<keyword evidence="1" id="KW-0812">Transmembrane</keyword>
<comment type="caution">
    <text evidence="2">The sequence shown here is derived from an EMBL/GenBank/DDBJ whole genome shotgun (WGS) entry which is preliminary data.</text>
</comment>
<evidence type="ECO:0000256" key="1">
    <source>
        <dbReference type="SAM" id="Phobius"/>
    </source>
</evidence>
<keyword evidence="1" id="KW-0472">Membrane</keyword>
<feature type="transmembrane region" description="Helical" evidence="1">
    <location>
        <begin position="81"/>
        <end position="101"/>
    </location>
</feature>
<reference evidence="2 3" key="1">
    <citation type="journal article" date="2017" name="BMC Genomics">
        <title>Comparative genomic and phylogenomic analyses of the Bifidobacteriaceae family.</title>
        <authorList>
            <person name="Lugli G.A."/>
            <person name="Milani C."/>
            <person name="Turroni F."/>
            <person name="Duranti S."/>
            <person name="Mancabelli L."/>
            <person name="Mangifesta M."/>
            <person name="Ferrario C."/>
            <person name="Modesto M."/>
            <person name="Mattarelli P."/>
            <person name="Jiri K."/>
            <person name="van Sinderen D."/>
            <person name="Ventura M."/>
        </authorList>
    </citation>
    <scope>NUCLEOTIDE SEQUENCE [LARGE SCALE GENOMIC DNA]</scope>
    <source>
        <strain evidence="2 3">DSM 24762</strain>
    </source>
</reference>
<sequence>MMAESAGYTIGRAFTRAWWVTALVHLVVLGASAWSGWSMAGWLGLSSAGAGWLLAVLFSEVNSAIMALLDHFRVRAQQYLVLMMQLWGAKLLVVVVLGGLYLRFAPYHLTVFCFVLVFTTLVATVKNGIISAFARIL</sequence>
<dbReference type="Proteomes" id="UP000243657">
    <property type="component" value="Unassembled WGS sequence"/>
</dbReference>
<accession>A0A261F7H4</accession>
<gene>
    <name evidence="2" type="ORF">ALMA_0407</name>
</gene>
<dbReference type="EMBL" id="MWWT01000001">
    <property type="protein sequence ID" value="OZG55082.1"/>
    <property type="molecule type" value="Genomic_DNA"/>
</dbReference>
<organism evidence="2 3">
    <name type="scientific">Alloscardovia macacae</name>
    <dbReference type="NCBI Taxonomy" id="1160091"/>
    <lineage>
        <taxon>Bacteria</taxon>
        <taxon>Bacillati</taxon>
        <taxon>Actinomycetota</taxon>
        <taxon>Actinomycetes</taxon>
        <taxon>Bifidobacteriales</taxon>
        <taxon>Bifidobacteriaceae</taxon>
        <taxon>Alloscardovia</taxon>
    </lineage>
</organism>
<keyword evidence="1" id="KW-1133">Transmembrane helix</keyword>
<dbReference type="RefSeq" id="WP_094726158.1">
    <property type="nucleotide sequence ID" value="NZ_JBHLWS010000002.1"/>
</dbReference>
<feature type="transmembrane region" description="Helical" evidence="1">
    <location>
        <begin position="49"/>
        <end position="69"/>
    </location>
</feature>
<evidence type="ECO:0000313" key="2">
    <source>
        <dbReference type="EMBL" id="OZG55082.1"/>
    </source>
</evidence>
<dbReference type="AlphaFoldDB" id="A0A261F7H4"/>
<keyword evidence="3" id="KW-1185">Reference proteome</keyword>
<evidence type="ECO:0000313" key="3">
    <source>
        <dbReference type="Proteomes" id="UP000243657"/>
    </source>
</evidence>
<feature type="transmembrane region" description="Helical" evidence="1">
    <location>
        <begin position="107"/>
        <end position="125"/>
    </location>
</feature>